<keyword evidence="3" id="KW-0693">Viral RNA replication</keyword>
<keyword evidence="1" id="KW-0808">Transferase</keyword>
<feature type="domain" description="RdRp catalytic" evidence="5">
    <location>
        <begin position="407"/>
        <end position="549"/>
    </location>
</feature>
<evidence type="ECO:0000256" key="2">
    <source>
        <dbReference type="ARBA" id="ARBA00022695"/>
    </source>
</evidence>
<dbReference type="PROSITE" id="PS50507">
    <property type="entry name" value="RDRP_SSRNA_POS"/>
    <property type="match status" value="1"/>
</dbReference>
<reference evidence="6" key="1">
    <citation type="submission" date="2024-05" db="EMBL/GenBank/DDBJ databases">
        <title>Viral Diversity and Horizontal Gene Transfer Among Viruses in Setosphaeria turcica Population from Northern Corn Leaf Blight of Maize.</title>
        <authorList>
            <person name="Jia J."/>
            <person name="Mu F."/>
        </authorList>
    </citation>
    <scope>NUCLEOTIDE SEQUENCE</scope>
    <source>
        <strain evidence="6">TG5</strain>
    </source>
</reference>
<dbReference type="Gene3D" id="3.30.70.270">
    <property type="match status" value="1"/>
</dbReference>
<dbReference type="GO" id="GO:0039694">
    <property type="term" value="P:viral RNA genome replication"/>
    <property type="evidence" value="ECO:0007669"/>
    <property type="project" value="InterPro"/>
</dbReference>
<evidence type="ECO:0000313" key="6">
    <source>
        <dbReference type="EMBL" id="XBY85578.1"/>
    </source>
</evidence>
<proteinExistence type="predicted"/>
<dbReference type="GO" id="GO:0006351">
    <property type="term" value="P:DNA-templated transcription"/>
    <property type="evidence" value="ECO:0007669"/>
    <property type="project" value="InterPro"/>
</dbReference>
<evidence type="ECO:0000256" key="4">
    <source>
        <dbReference type="SAM" id="MobiDB-lite"/>
    </source>
</evidence>
<dbReference type="SUPFAM" id="SSF56672">
    <property type="entry name" value="DNA/RNA polymerases"/>
    <property type="match status" value="1"/>
</dbReference>
<dbReference type="GO" id="GO:0003723">
    <property type="term" value="F:RNA binding"/>
    <property type="evidence" value="ECO:0007669"/>
    <property type="project" value="InterPro"/>
</dbReference>
<keyword evidence="2" id="KW-0548">Nucleotidyltransferase</keyword>
<evidence type="ECO:0000256" key="1">
    <source>
        <dbReference type="ARBA" id="ARBA00022679"/>
    </source>
</evidence>
<organism evidence="6">
    <name type="scientific">Exserohilum turcicum polymycovirus 2</name>
    <dbReference type="NCBI Taxonomy" id="3229046"/>
    <lineage>
        <taxon>Viruses</taxon>
        <taxon>Riboviria</taxon>
        <taxon>Riboviria incertae sedis</taxon>
        <taxon>Polymycoviridae</taxon>
        <taxon>Polymycovirus</taxon>
    </lineage>
</organism>
<name>A0AAU7YDZ5_9VIRU</name>
<dbReference type="EMBL" id="PP926250">
    <property type="protein sequence ID" value="XBY85578.1"/>
    <property type="molecule type" value="Genomic_RNA"/>
</dbReference>
<dbReference type="Pfam" id="PF00680">
    <property type="entry name" value="RdRP_1"/>
    <property type="match status" value="1"/>
</dbReference>
<dbReference type="GO" id="GO:0003968">
    <property type="term" value="F:RNA-directed RNA polymerase activity"/>
    <property type="evidence" value="ECO:0007669"/>
    <property type="project" value="UniProtKB-KW"/>
</dbReference>
<evidence type="ECO:0000256" key="3">
    <source>
        <dbReference type="ARBA" id="ARBA00022953"/>
    </source>
</evidence>
<dbReference type="InterPro" id="IPR043128">
    <property type="entry name" value="Rev_trsase/Diguanyl_cyclase"/>
</dbReference>
<dbReference type="InterPro" id="IPR007094">
    <property type="entry name" value="RNA-dir_pol_PSvirus"/>
</dbReference>
<dbReference type="InterPro" id="IPR001205">
    <property type="entry name" value="RNA-dir_pol_C"/>
</dbReference>
<sequence>MDSESSFVTQHRRAGDRRAAGSGVVSVRRAEGAANLLLRRMARGTVDTRDVNAVIPGAGGSLTGEVKLHHVATPGPVPPSFRTTRAPLVRIEGTEREKLEALRRFDGRGGGEVKAKEFIRDSHRLDEAVELAGRFKDPSFRIYSLQRTTPMSFGGGPPGEERPLKPLGLVMLGGTKPGGGVDELYHREMKTALSMGDFTTHDPDTLPTRFLEYVHERTRSLPVRETRALKWAGKVMLKLWEQKGVYAEARGIESAEPGPLSLMMNPGAPGEFKEAGMSSRKDPEVVELLSKAVKRFFKAGHALATRGRRAKWVDFTQQPTQSFGKKERKAAKMVNGRRVAPVPRFIFSPSPVNYAQGAFLHADISHQLQQKDPSHGPGFGPGRGRAWKLLDKVKSHLKGSGTTTLDCDAIMSDISKWDANMPEVLLAASFDLIEHAVDKSKLDATGRAARSLMLDAAKRQLLVKLVEHPSGYFVEMFGCMPSGSFYTSLLNTVGNDLLALSLLAMLIMESGQELDDVNISDVAASVASDLVSYGDNQLIFSTLFSRFGTQYSPQRHAEHLAKFGMKLKVDETEVSSNLADVRFCSRGVLLTPFGLAVTRSHTSIYNKLGGTAETDPVILKMYIRALMVDLLGTDPVLYEGLVRLERLVDIPPDAKVSEPKMRKMVEPFARKLFGSNDDISIGRFINLLRSPTAPSRSVLLSLRVAANDEGSVRGFGVSLAVSGIEDKAGLDEVGRWLELQSPSDYWAYLQGTNQMGTIFNN</sequence>
<feature type="region of interest" description="Disordered" evidence="4">
    <location>
        <begin position="1"/>
        <end position="22"/>
    </location>
</feature>
<keyword evidence="6" id="KW-0696">RNA-directed RNA polymerase</keyword>
<dbReference type="InterPro" id="IPR043502">
    <property type="entry name" value="DNA/RNA_pol_sf"/>
</dbReference>
<protein>
    <submittedName>
        <fullName evidence="6">RNA-dependent RNA polymerase</fullName>
    </submittedName>
</protein>
<evidence type="ECO:0000259" key="5">
    <source>
        <dbReference type="PROSITE" id="PS50507"/>
    </source>
</evidence>
<accession>A0AAU7YDZ5</accession>